<feature type="compositionally biased region" description="Basic and acidic residues" evidence="1">
    <location>
        <begin position="206"/>
        <end position="221"/>
    </location>
</feature>
<feature type="compositionally biased region" description="Basic and acidic residues" evidence="1">
    <location>
        <begin position="161"/>
        <end position="173"/>
    </location>
</feature>
<feature type="compositionally biased region" description="Basic residues" evidence="1">
    <location>
        <begin position="45"/>
        <end position="54"/>
    </location>
</feature>
<feature type="compositionally biased region" description="Basic and acidic residues" evidence="1">
    <location>
        <begin position="72"/>
        <end position="103"/>
    </location>
</feature>
<reference evidence="2 3" key="1">
    <citation type="submission" date="2020-06" db="EMBL/GenBank/DDBJ databases">
        <authorList>
            <person name="Li R."/>
            <person name="Bekaert M."/>
        </authorList>
    </citation>
    <scope>NUCLEOTIDE SEQUENCE [LARGE SCALE GENOMIC DNA]</scope>
    <source>
        <strain evidence="3">wild</strain>
    </source>
</reference>
<proteinExistence type="predicted"/>
<protein>
    <submittedName>
        <fullName evidence="2">Uncharacterized protein</fullName>
    </submittedName>
</protein>
<evidence type="ECO:0000313" key="2">
    <source>
        <dbReference type="EMBL" id="CAC5359874.1"/>
    </source>
</evidence>
<feature type="compositionally biased region" description="Basic and acidic residues" evidence="1">
    <location>
        <begin position="133"/>
        <end position="153"/>
    </location>
</feature>
<evidence type="ECO:0000256" key="1">
    <source>
        <dbReference type="SAM" id="MobiDB-lite"/>
    </source>
</evidence>
<evidence type="ECO:0000313" key="3">
    <source>
        <dbReference type="Proteomes" id="UP000507470"/>
    </source>
</evidence>
<gene>
    <name evidence="2" type="ORF">MCOR_2570</name>
</gene>
<accession>A0A6J8A3X9</accession>
<organism evidence="2 3">
    <name type="scientific">Mytilus coruscus</name>
    <name type="common">Sea mussel</name>
    <dbReference type="NCBI Taxonomy" id="42192"/>
    <lineage>
        <taxon>Eukaryota</taxon>
        <taxon>Metazoa</taxon>
        <taxon>Spiralia</taxon>
        <taxon>Lophotrochozoa</taxon>
        <taxon>Mollusca</taxon>
        <taxon>Bivalvia</taxon>
        <taxon>Autobranchia</taxon>
        <taxon>Pteriomorphia</taxon>
        <taxon>Mytilida</taxon>
        <taxon>Mytiloidea</taxon>
        <taxon>Mytilidae</taxon>
        <taxon>Mytilinae</taxon>
        <taxon>Mytilus</taxon>
    </lineage>
</organism>
<feature type="region of interest" description="Disordered" evidence="1">
    <location>
        <begin position="36"/>
        <end position="241"/>
    </location>
</feature>
<dbReference type="Proteomes" id="UP000507470">
    <property type="component" value="Unassembled WGS sequence"/>
</dbReference>
<dbReference type="AlphaFoldDB" id="A0A6J8A3X9"/>
<sequence>MVQLYDAQQSDSSKGLEINLNSPMRVVSCKGDDIMVNINQSPKTGNKKSKSRKNNRQDSGLVHRIYQTSKQGGDRVVRSDNKQNDNHGRLSKGRETRGKEPNRSKTPQKRQNKQEESNQRPRSPCGNRGRNRRMNEDRRSRSPREGQIRDQRRTRTPGQNFHERNDTERERNPRQNGSGRDSKTRSLSRNRDWRDNNRLRYTKPSTGDHRSSDRYHKDNNNREVTPTGERQETSNEEDVGTDIDLNNLNVMKTIGLGSQTAQWDIVGQVPPWT</sequence>
<feature type="compositionally biased region" description="Basic and acidic residues" evidence="1">
    <location>
        <begin position="180"/>
        <end position="198"/>
    </location>
</feature>
<keyword evidence="3" id="KW-1185">Reference proteome</keyword>
<dbReference type="EMBL" id="CACVKT020000522">
    <property type="protein sequence ID" value="CAC5359874.1"/>
    <property type="molecule type" value="Genomic_DNA"/>
</dbReference>
<name>A0A6J8A3X9_MYTCO</name>